<keyword evidence="2" id="KW-1133">Transmembrane helix</keyword>
<dbReference type="EMBL" id="MN739879">
    <property type="protein sequence ID" value="QHT75548.1"/>
    <property type="molecule type" value="Genomic_DNA"/>
</dbReference>
<protein>
    <submittedName>
        <fullName evidence="3">Uncharacterized protein</fullName>
    </submittedName>
</protein>
<accession>A0A6C0H4S5</accession>
<dbReference type="AlphaFoldDB" id="A0A6C0H4S5"/>
<evidence type="ECO:0000313" key="3">
    <source>
        <dbReference type="EMBL" id="QHT75548.1"/>
    </source>
</evidence>
<feature type="coiled-coil region" evidence="1">
    <location>
        <begin position="15"/>
        <end position="42"/>
    </location>
</feature>
<sequence>MDNQRRAINIQIERLEEQDIRRIIINNQRERLEEKKNRLQLIYIILVIIYVIATFFMVFIKNKIYFIIITYCYVFTMGMCIGTTILYALFMS</sequence>
<feature type="transmembrane region" description="Helical" evidence="2">
    <location>
        <begin position="66"/>
        <end position="90"/>
    </location>
</feature>
<keyword evidence="2" id="KW-0472">Membrane</keyword>
<evidence type="ECO:0000256" key="1">
    <source>
        <dbReference type="SAM" id="Coils"/>
    </source>
</evidence>
<evidence type="ECO:0000256" key="2">
    <source>
        <dbReference type="SAM" id="Phobius"/>
    </source>
</evidence>
<organism evidence="3">
    <name type="scientific">viral metagenome</name>
    <dbReference type="NCBI Taxonomy" id="1070528"/>
    <lineage>
        <taxon>unclassified sequences</taxon>
        <taxon>metagenomes</taxon>
        <taxon>organismal metagenomes</taxon>
    </lineage>
</organism>
<keyword evidence="2" id="KW-0812">Transmembrane</keyword>
<proteinExistence type="predicted"/>
<feature type="transmembrane region" description="Helical" evidence="2">
    <location>
        <begin position="41"/>
        <end position="60"/>
    </location>
</feature>
<reference evidence="3" key="1">
    <citation type="journal article" date="2020" name="Nature">
        <title>Giant virus diversity and host interactions through global metagenomics.</title>
        <authorList>
            <person name="Schulz F."/>
            <person name="Roux S."/>
            <person name="Paez-Espino D."/>
            <person name="Jungbluth S."/>
            <person name="Walsh D.A."/>
            <person name="Denef V.J."/>
            <person name="McMahon K.D."/>
            <person name="Konstantinidis K.T."/>
            <person name="Eloe-Fadrosh E.A."/>
            <person name="Kyrpides N.C."/>
            <person name="Woyke T."/>
        </authorList>
    </citation>
    <scope>NUCLEOTIDE SEQUENCE</scope>
    <source>
        <strain evidence="3">GVMAG-M-3300023179-71</strain>
    </source>
</reference>
<keyword evidence="1" id="KW-0175">Coiled coil</keyword>
<name>A0A6C0H4S5_9ZZZZ</name>